<dbReference type="AlphaFoldDB" id="A0A517ZE16"/>
<reference evidence="2 3" key="1">
    <citation type="submission" date="2019-02" db="EMBL/GenBank/DDBJ databases">
        <title>Deep-cultivation of Planctomycetes and their phenomic and genomic characterization uncovers novel biology.</title>
        <authorList>
            <person name="Wiegand S."/>
            <person name="Jogler M."/>
            <person name="Boedeker C."/>
            <person name="Pinto D."/>
            <person name="Vollmers J."/>
            <person name="Rivas-Marin E."/>
            <person name="Kohn T."/>
            <person name="Peeters S.H."/>
            <person name="Heuer A."/>
            <person name="Rast P."/>
            <person name="Oberbeckmann S."/>
            <person name="Bunk B."/>
            <person name="Jeske O."/>
            <person name="Meyerdierks A."/>
            <person name="Storesund J.E."/>
            <person name="Kallscheuer N."/>
            <person name="Luecker S."/>
            <person name="Lage O.M."/>
            <person name="Pohl T."/>
            <person name="Merkel B.J."/>
            <person name="Hornburger P."/>
            <person name="Mueller R.-W."/>
            <person name="Bruemmer F."/>
            <person name="Labrenz M."/>
            <person name="Spormann A.M."/>
            <person name="Op den Camp H."/>
            <person name="Overmann J."/>
            <person name="Amann R."/>
            <person name="Jetten M.S.M."/>
            <person name="Mascher T."/>
            <person name="Medema M.H."/>
            <person name="Devos D.P."/>
            <person name="Kaster A.-K."/>
            <person name="Ovreas L."/>
            <person name="Rohde M."/>
            <person name="Galperin M.Y."/>
            <person name="Jogler C."/>
        </authorList>
    </citation>
    <scope>NUCLEOTIDE SEQUENCE [LARGE SCALE GENOMIC DNA]</scope>
    <source>
        <strain evidence="2 3">Mal4</strain>
    </source>
</reference>
<keyword evidence="3" id="KW-1185">Reference proteome</keyword>
<gene>
    <name evidence="2" type="ORF">Mal4_50620</name>
</gene>
<feature type="region of interest" description="Disordered" evidence="1">
    <location>
        <begin position="1"/>
        <end position="23"/>
    </location>
</feature>
<dbReference type="InterPro" id="IPR011045">
    <property type="entry name" value="N2O_reductase_N"/>
</dbReference>
<protein>
    <recommendedName>
        <fullName evidence="4">Lactonase, 7-bladed beta-propeller</fullName>
    </recommendedName>
</protein>
<dbReference type="Gene3D" id="2.130.10.10">
    <property type="entry name" value="YVTN repeat-like/Quinoprotein amine dehydrogenase"/>
    <property type="match status" value="1"/>
</dbReference>
<feature type="region of interest" description="Disordered" evidence="1">
    <location>
        <begin position="76"/>
        <end position="107"/>
    </location>
</feature>
<dbReference type="InterPro" id="IPR015943">
    <property type="entry name" value="WD40/YVTN_repeat-like_dom_sf"/>
</dbReference>
<dbReference type="SUPFAM" id="SSF50974">
    <property type="entry name" value="Nitrous oxide reductase, N-terminal domain"/>
    <property type="match status" value="1"/>
</dbReference>
<accession>A0A517ZE16</accession>
<evidence type="ECO:0000256" key="1">
    <source>
        <dbReference type="SAM" id="MobiDB-lite"/>
    </source>
</evidence>
<name>A0A517ZE16_9PLAN</name>
<evidence type="ECO:0000313" key="3">
    <source>
        <dbReference type="Proteomes" id="UP000320496"/>
    </source>
</evidence>
<dbReference type="EMBL" id="CP036275">
    <property type="protein sequence ID" value="QDU40704.1"/>
    <property type="molecule type" value="Genomic_DNA"/>
</dbReference>
<dbReference type="Proteomes" id="UP000320496">
    <property type="component" value="Chromosome"/>
</dbReference>
<dbReference type="KEGG" id="mri:Mal4_50620"/>
<evidence type="ECO:0008006" key="4">
    <source>
        <dbReference type="Google" id="ProtNLM"/>
    </source>
</evidence>
<proteinExistence type="predicted"/>
<evidence type="ECO:0000313" key="2">
    <source>
        <dbReference type="EMBL" id="QDU40704.1"/>
    </source>
</evidence>
<organism evidence="2 3">
    <name type="scientific">Maioricimonas rarisocia</name>
    <dbReference type="NCBI Taxonomy" id="2528026"/>
    <lineage>
        <taxon>Bacteria</taxon>
        <taxon>Pseudomonadati</taxon>
        <taxon>Planctomycetota</taxon>
        <taxon>Planctomycetia</taxon>
        <taxon>Planctomycetales</taxon>
        <taxon>Planctomycetaceae</taxon>
        <taxon>Maioricimonas</taxon>
    </lineage>
</organism>
<feature type="compositionally biased region" description="Polar residues" evidence="1">
    <location>
        <begin position="92"/>
        <end position="102"/>
    </location>
</feature>
<sequence>MVGEIRSAMQLDMQKDREVTDRQTVTGEAFVMNDIDSGEQPAAVPSTNGNCGIVRRPAALLLMVTFLVAGCAAKPEPVAEPDPHASDPSDPQPESQVETPSQRPARRVTRLFWQDRSDDSLKWADLKRGDDWQLEPAVVEGFPKLDVAKQDLVQMAIIDDTLLVGVRDEEDGQFQSGWVAVETGVVEIPHGDHSHWKYPAAPKVSAKQLDKEQGNPAHLYVYGDAFWLANDRLDGFTRFVIGSEEGQPLESQFFQGGGNHITLAAVDDIVGYSTWIDGGGPNAGRVDVVDLRSGQNEAPAYTFTLPSGIVHGATVNSGRVYFAPADGICRVDADLDLKESADSVEVHHISLGTDEETEKPLRTGAFANHRNWVLFSTGSADSLALGLIDARAPSEQVVKVPIDVADGLSLVTPKVVRTRGGKRYAFLFQDRKEGDIQEKLTIVDLDPNGDRDFADARVTTTLPVGASKVEGHFGHHGICFAPNGKFAVVTNPGDGTLQVLSLEDLEFEATLQVGGTPSAIGSTGG</sequence>